<evidence type="ECO:0000256" key="1">
    <source>
        <dbReference type="SAM" id="Phobius"/>
    </source>
</evidence>
<dbReference type="Proteomes" id="UP000831782">
    <property type="component" value="Chromosome"/>
</dbReference>
<reference evidence="2 3" key="1">
    <citation type="submission" date="2022-04" db="EMBL/GenBank/DDBJ databases">
        <title>Gracilibacillus sp. isolated from saltern.</title>
        <authorList>
            <person name="Won M."/>
            <person name="Lee C.-M."/>
            <person name="Woen H.-Y."/>
            <person name="Kwon S.-W."/>
        </authorList>
    </citation>
    <scope>NUCLEOTIDE SEQUENCE [LARGE SCALE GENOMIC DNA]</scope>
    <source>
        <strain evidence="2 3">SSWR10-1</strain>
    </source>
</reference>
<protein>
    <recommendedName>
        <fullName evidence="4">HAMP domain-containing protein</fullName>
    </recommendedName>
</protein>
<proteinExistence type="predicted"/>
<sequence>MQQLTFVIAGIILVVGSIISVIFASRITKPVNKLKNLMRNVEEGRLDFRFQSKIQTRLAN</sequence>
<gene>
    <name evidence="2" type="ORF">MUN88_21400</name>
</gene>
<evidence type="ECO:0008006" key="4">
    <source>
        <dbReference type="Google" id="ProtNLM"/>
    </source>
</evidence>
<keyword evidence="3" id="KW-1185">Reference proteome</keyword>
<evidence type="ECO:0000313" key="3">
    <source>
        <dbReference type="Proteomes" id="UP000831782"/>
    </source>
</evidence>
<dbReference type="Gene3D" id="6.10.340.10">
    <property type="match status" value="1"/>
</dbReference>
<keyword evidence="1" id="KW-1133">Transmembrane helix</keyword>
<dbReference type="EMBL" id="CP095072">
    <property type="protein sequence ID" value="UOQ48552.1"/>
    <property type="molecule type" value="Genomic_DNA"/>
</dbReference>
<keyword evidence="1" id="KW-0812">Transmembrane</keyword>
<dbReference type="RefSeq" id="WP_244719235.1">
    <property type="nucleotide sequence ID" value="NZ_CP095072.1"/>
</dbReference>
<feature type="transmembrane region" description="Helical" evidence="1">
    <location>
        <begin position="6"/>
        <end position="25"/>
    </location>
</feature>
<keyword evidence="1" id="KW-0472">Membrane</keyword>
<evidence type="ECO:0000313" key="2">
    <source>
        <dbReference type="EMBL" id="UOQ48552.1"/>
    </source>
</evidence>
<accession>A0ABY4EXG7</accession>
<organism evidence="2 3">
    <name type="scientific">Gracilibacillus caseinilyticus</name>
    <dbReference type="NCBI Taxonomy" id="2932256"/>
    <lineage>
        <taxon>Bacteria</taxon>
        <taxon>Bacillati</taxon>
        <taxon>Bacillota</taxon>
        <taxon>Bacilli</taxon>
        <taxon>Bacillales</taxon>
        <taxon>Bacillaceae</taxon>
        <taxon>Gracilibacillus</taxon>
    </lineage>
</organism>
<name>A0ABY4EXG7_9BACI</name>